<reference evidence="7" key="1">
    <citation type="submission" date="2018-05" db="EMBL/GenBank/DDBJ databases">
        <authorList>
            <person name="Lanie J.A."/>
            <person name="Ng W.-L."/>
            <person name="Kazmierczak K.M."/>
            <person name="Andrzejewski T.M."/>
            <person name="Davidsen T.M."/>
            <person name="Wayne K.J."/>
            <person name="Tettelin H."/>
            <person name="Glass J.I."/>
            <person name="Rusch D."/>
            <person name="Podicherti R."/>
            <person name="Tsui H.-C.T."/>
            <person name="Winkler M.E."/>
        </authorList>
    </citation>
    <scope>NUCLEOTIDE SEQUENCE</scope>
</reference>
<dbReference type="SFLD" id="SFLDS00029">
    <property type="entry name" value="Radical_SAM"/>
    <property type="match status" value="1"/>
</dbReference>
<dbReference type="InterPro" id="IPR006638">
    <property type="entry name" value="Elp3/MiaA/NifB-like_rSAM"/>
</dbReference>
<comment type="cofactor">
    <cofactor evidence="1">
        <name>[4Fe-4S] cluster</name>
        <dbReference type="ChEBI" id="CHEBI:49883"/>
    </cofactor>
</comment>
<dbReference type="InterPro" id="IPR023404">
    <property type="entry name" value="rSAM_horseshoe"/>
</dbReference>
<keyword evidence="5" id="KW-0411">Iron-sulfur</keyword>
<evidence type="ECO:0000256" key="2">
    <source>
        <dbReference type="ARBA" id="ARBA00022691"/>
    </source>
</evidence>
<dbReference type="PANTHER" id="PTHR43409:SF7">
    <property type="entry name" value="BLL1977 PROTEIN"/>
    <property type="match status" value="1"/>
</dbReference>
<dbReference type="InterPro" id="IPR007197">
    <property type="entry name" value="rSAM"/>
</dbReference>
<evidence type="ECO:0000256" key="5">
    <source>
        <dbReference type="ARBA" id="ARBA00023014"/>
    </source>
</evidence>
<evidence type="ECO:0000256" key="4">
    <source>
        <dbReference type="ARBA" id="ARBA00023004"/>
    </source>
</evidence>
<dbReference type="Gene3D" id="3.80.30.20">
    <property type="entry name" value="tm_1862 like domain"/>
    <property type="match status" value="1"/>
</dbReference>
<dbReference type="SUPFAM" id="SSF102114">
    <property type="entry name" value="Radical SAM enzymes"/>
    <property type="match status" value="1"/>
</dbReference>
<dbReference type="PROSITE" id="PS51918">
    <property type="entry name" value="RADICAL_SAM"/>
    <property type="match status" value="1"/>
</dbReference>
<gene>
    <name evidence="7" type="ORF">METZ01_LOCUS383522</name>
</gene>
<evidence type="ECO:0000313" key="7">
    <source>
        <dbReference type="EMBL" id="SVD30668.1"/>
    </source>
</evidence>
<dbReference type="InterPro" id="IPR058240">
    <property type="entry name" value="rSAM_sf"/>
</dbReference>
<dbReference type="PANTHER" id="PTHR43409">
    <property type="entry name" value="ANAEROBIC MAGNESIUM-PROTOPORPHYRIN IX MONOMETHYL ESTER CYCLASE-RELATED"/>
    <property type="match status" value="1"/>
</dbReference>
<feature type="domain" description="Radical SAM core" evidence="6">
    <location>
        <begin position="59"/>
        <end position="241"/>
    </location>
</feature>
<evidence type="ECO:0000256" key="3">
    <source>
        <dbReference type="ARBA" id="ARBA00022723"/>
    </source>
</evidence>
<name>A0A382UAF2_9ZZZZ</name>
<dbReference type="EMBL" id="UINC01142373">
    <property type="protein sequence ID" value="SVD30668.1"/>
    <property type="molecule type" value="Genomic_DNA"/>
</dbReference>
<dbReference type="GO" id="GO:0051536">
    <property type="term" value="F:iron-sulfur cluster binding"/>
    <property type="evidence" value="ECO:0007669"/>
    <property type="project" value="UniProtKB-KW"/>
</dbReference>
<evidence type="ECO:0000259" key="6">
    <source>
        <dbReference type="PROSITE" id="PS51918"/>
    </source>
</evidence>
<keyword evidence="4" id="KW-0408">Iron</keyword>
<dbReference type="SFLD" id="SFLDG01082">
    <property type="entry name" value="B12-binding_domain_containing"/>
    <property type="match status" value="1"/>
</dbReference>
<sequence>MQVQIDPVDYEIVANRKTVKQDLSKIHKTDPRPQTGDLDIFPYVNRSLIDYNRYHHYIGHAGVKYSMAIQATRGCPYKCFYCDIYKTSENHNRRSVEHFFNEVRQLADIGVKRFEFIDDIFNVNKKSCREFFELVIKHKLDAQFFFPTGLKGDLLDEELIDIMVEGGSLGLNLSLEHAAPRMQEIMRKRLNVDKLHDVLTYITKKHPHVNLTLNAMHGFPTETEEEAMMTLNFIQSIKWID</sequence>
<dbReference type="GO" id="GO:0046872">
    <property type="term" value="F:metal ion binding"/>
    <property type="evidence" value="ECO:0007669"/>
    <property type="project" value="UniProtKB-KW"/>
</dbReference>
<accession>A0A382UAF2</accession>
<protein>
    <recommendedName>
        <fullName evidence="6">Radical SAM core domain-containing protein</fullName>
    </recommendedName>
</protein>
<evidence type="ECO:0000256" key="1">
    <source>
        <dbReference type="ARBA" id="ARBA00001966"/>
    </source>
</evidence>
<organism evidence="7">
    <name type="scientific">marine metagenome</name>
    <dbReference type="NCBI Taxonomy" id="408172"/>
    <lineage>
        <taxon>unclassified sequences</taxon>
        <taxon>metagenomes</taxon>
        <taxon>ecological metagenomes</taxon>
    </lineage>
</organism>
<dbReference type="Pfam" id="PF04055">
    <property type="entry name" value="Radical_SAM"/>
    <property type="match status" value="1"/>
</dbReference>
<dbReference type="AlphaFoldDB" id="A0A382UAF2"/>
<keyword evidence="2" id="KW-0949">S-adenosyl-L-methionine</keyword>
<feature type="non-terminal residue" evidence="7">
    <location>
        <position position="241"/>
    </location>
</feature>
<dbReference type="InterPro" id="IPR051198">
    <property type="entry name" value="BchE-like"/>
</dbReference>
<dbReference type="GO" id="GO:0003824">
    <property type="term" value="F:catalytic activity"/>
    <property type="evidence" value="ECO:0007669"/>
    <property type="project" value="InterPro"/>
</dbReference>
<keyword evidence="3" id="KW-0479">Metal-binding</keyword>
<dbReference type="SMART" id="SM00729">
    <property type="entry name" value="Elp3"/>
    <property type="match status" value="1"/>
</dbReference>
<proteinExistence type="predicted"/>